<sequence>MAPKITVSEMIHDAVTANMYLLQLRFFSEEKEKNKYYWKIAVKEKGKI</sequence>
<keyword evidence="2" id="KW-1185">Reference proteome</keyword>
<evidence type="ECO:0000313" key="2">
    <source>
        <dbReference type="Proteomes" id="UP000724149"/>
    </source>
</evidence>
<proteinExistence type="predicted"/>
<name>A0ABS2GMA3_9FIRM</name>
<dbReference type="Proteomes" id="UP000724149">
    <property type="component" value="Unassembled WGS sequence"/>
</dbReference>
<dbReference type="EMBL" id="JACSNR010000007">
    <property type="protein sequence ID" value="MBM6923537.1"/>
    <property type="molecule type" value="Genomic_DNA"/>
</dbReference>
<dbReference type="RefSeq" id="WP_204721011.1">
    <property type="nucleotide sequence ID" value="NZ_JACSNR010000007.1"/>
</dbReference>
<comment type="caution">
    <text evidence="1">The sequence shown here is derived from an EMBL/GenBank/DDBJ whole genome shotgun (WGS) entry which is preliminary data.</text>
</comment>
<organism evidence="1 2">
    <name type="scientific">Hydrogenoanaerobacterium saccharovorans</name>
    <dbReference type="NCBI Taxonomy" id="474960"/>
    <lineage>
        <taxon>Bacteria</taxon>
        <taxon>Bacillati</taxon>
        <taxon>Bacillota</taxon>
        <taxon>Clostridia</taxon>
        <taxon>Eubacteriales</taxon>
        <taxon>Oscillospiraceae</taxon>
        <taxon>Hydrogenoanaerobacterium</taxon>
    </lineage>
</organism>
<accession>A0ABS2GMA3</accession>
<protein>
    <submittedName>
        <fullName evidence="1">Uncharacterized protein</fullName>
    </submittedName>
</protein>
<gene>
    <name evidence="1" type="ORF">H9X81_07530</name>
</gene>
<evidence type="ECO:0000313" key="1">
    <source>
        <dbReference type="EMBL" id="MBM6923537.1"/>
    </source>
</evidence>
<reference evidence="1 2" key="1">
    <citation type="journal article" date="2021" name="Sci. Rep.">
        <title>The distribution of antibiotic resistance genes in chicken gut microbiota commensals.</title>
        <authorList>
            <person name="Juricova H."/>
            <person name="Matiasovicova J."/>
            <person name="Kubasova T."/>
            <person name="Cejkova D."/>
            <person name="Rychlik I."/>
        </authorList>
    </citation>
    <scope>NUCLEOTIDE SEQUENCE [LARGE SCALE GENOMIC DNA]</scope>
    <source>
        <strain evidence="1 2">An564</strain>
    </source>
</reference>